<comment type="caution">
    <text evidence="3">The sequence shown here is derived from an EMBL/GenBank/DDBJ whole genome shotgun (WGS) entry which is preliminary data.</text>
</comment>
<dbReference type="InterPro" id="IPR004843">
    <property type="entry name" value="Calcineurin-like_PHP"/>
</dbReference>
<reference evidence="3 4" key="1">
    <citation type="submission" date="2013-02" db="EMBL/GenBank/DDBJ databases">
        <title>A novel strain isolated from Lonar lake, Maharashtra, India.</title>
        <authorList>
            <person name="Singh A."/>
        </authorList>
    </citation>
    <scope>NUCLEOTIDE SEQUENCE [LARGE SCALE GENOMIC DNA]</scope>
    <source>
        <strain evidence="3 4">AK24</strain>
    </source>
</reference>
<proteinExistence type="predicted"/>
<dbReference type="PATRIC" id="fig|1288963.3.peg.2751"/>
<feature type="chain" id="PRO_5004451739" description="Calcineurin-like phosphoesterase domain-containing protein" evidence="1">
    <location>
        <begin position="27"/>
        <end position="337"/>
    </location>
</feature>
<dbReference type="AlphaFoldDB" id="R7ZRQ5"/>
<feature type="domain" description="Calcineurin-like phosphoesterase" evidence="2">
    <location>
        <begin position="62"/>
        <end position="305"/>
    </location>
</feature>
<feature type="signal peptide" evidence="1">
    <location>
        <begin position="1"/>
        <end position="26"/>
    </location>
</feature>
<dbReference type="EMBL" id="AQHR01000078">
    <property type="protein sequence ID" value="EON76762.1"/>
    <property type="molecule type" value="Genomic_DNA"/>
</dbReference>
<evidence type="ECO:0000256" key="1">
    <source>
        <dbReference type="SAM" id="SignalP"/>
    </source>
</evidence>
<evidence type="ECO:0000259" key="2">
    <source>
        <dbReference type="Pfam" id="PF00149"/>
    </source>
</evidence>
<accession>R7ZRQ5</accession>
<sequence length="337" mass="38010">MLRRGFISRTLGGLVGLGLGSTLVQAETPSAYRPKQDGLRRTVSTNGHQIAIYVEGQRETAKILHVTDTHLFRDDERGLPYTRYSARMAKAYNQTTHWQSGASINPEIAFEETLAIANEKKIDLLGLSGDIFSFPSQAAVEWVLERLQSSGLDFLYTTGNHDWHYEGMEGSLDELRREWSEKRLKPLFQGAHPLMSVRDIKGIKVLSMDNSTYEINEAQLEFFRQQVASDKPLILLVHIPLYAPGRSVGYGCGHPDWGWEADRNHELEGRRRWPKEGHTATTRAFYQEVFQAPNLLGVFAGHVHRQTADIVHGIPQFVTAPNTTAAYLELDILPLET</sequence>
<dbReference type="SUPFAM" id="SSF56300">
    <property type="entry name" value="Metallo-dependent phosphatases"/>
    <property type="match status" value="1"/>
</dbReference>
<dbReference type="RefSeq" id="WP_010854895.1">
    <property type="nucleotide sequence ID" value="NZ_AQHR01000078.1"/>
</dbReference>
<evidence type="ECO:0000313" key="3">
    <source>
        <dbReference type="EMBL" id="EON76762.1"/>
    </source>
</evidence>
<name>R7ZRQ5_9BACT</name>
<gene>
    <name evidence="3" type="ORF">ADIS_2761</name>
</gene>
<keyword evidence="1" id="KW-0732">Signal</keyword>
<dbReference type="STRING" id="1232681.ADIS_2761"/>
<dbReference type="PANTHER" id="PTHR43143">
    <property type="entry name" value="METALLOPHOSPHOESTERASE, CALCINEURIN SUPERFAMILY"/>
    <property type="match status" value="1"/>
</dbReference>
<dbReference type="GO" id="GO:0016787">
    <property type="term" value="F:hydrolase activity"/>
    <property type="evidence" value="ECO:0007669"/>
    <property type="project" value="InterPro"/>
</dbReference>
<dbReference type="Pfam" id="PF00149">
    <property type="entry name" value="Metallophos"/>
    <property type="match status" value="1"/>
</dbReference>
<dbReference type="Gene3D" id="3.60.21.10">
    <property type="match status" value="1"/>
</dbReference>
<dbReference type="PANTHER" id="PTHR43143:SF1">
    <property type="entry name" value="SERINE_THREONINE-PROTEIN PHOSPHATASE CPPED1"/>
    <property type="match status" value="1"/>
</dbReference>
<evidence type="ECO:0000313" key="4">
    <source>
        <dbReference type="Proteomes" id="UP000013909"/>
    </source>
</evidence>
<keyword evidence="4" id="KW-1185">Reference proteome</keyword>
<organism evidence="3 4">
    <name type="scientific">Lunatimonas lonarensis</name>
    <dbReference type="NCBI Taxonomy" id="1232681"/>
    <lineage>
        <taxon>Bacteria</taxon>
        <taxon>Pseudomonadati</taxon>
        <taxon>Bacteroidota</taxon>
        <taxon>Cytophagia</taxon>
        <taxon>Cytophagales</taxon>
        <taxon>Cyclobacteriaceae</taxon>
    </lineage>
</organism>
<dbReference type="InterPro" id="IPR051918">
    <property type="entry name" value="STPP_CPPED1"/>
</dbReference>
<dbReference type="Proteomes" id="UP000013909">
    <property type="component" value="Unassembled WGS sequence"/>
</dbReference>
<protein>
    <recommendedName>
        <fullName evidence="2">Calcineurin-like phosphoesterase domain-containing protein</fullName>
    </recommendedName>
</protein>
<dbReference type="InterPro" id="IPR029052">
    <property type="entry name" value="Metallo-depent_PP-like"/>
</dbReference>
<dbReference type="OrthoDB" id="181729at2"/>